<dbReference type="Pfam" id="PF00416">
    <property type="entry name" value="Ribosomal_S13"/>
    <property type="match status" value="1"/>
</dbReference>
<keyword evidence="5 7" id="KW-0687">Ribonucleoprotein</keyword>
<evidence type="ECO:0000256" key="2">
    <source>
        <dbReference type="ARBA" id="ARBA00022730"/>
    </source>
</evidence>
<dbReference type="Proteomes" id="UP000886076">
    <property type="component" value="Unassembled WGS sequence"/>
</dbReference>
<dbReference type="PROSITE" id="PS00646">
    <property type="entry name" value="RIBOSOMAL_S13_1"/>
    <property type="match status" value="1"/>
</dbReference>
<dbReference type="GeneID" id="12449540"/>
<dbReference type="GO" id="GO:0015935">
    <property type="term" value="C:small ribosomal subunit"/>
    <property type="evidence" value="ECO:0007669"/>
    <property type="project" value="TreeGrafter"/>
</dbReference>
<dbReference type="Gene3D" id="4.10.910.10">
    <property type="entry name" value="30s ribosomal protein s13, domain 2"/>
    <property type="match status" value="1"/>
</dbReference>
<organism evidence="11 12">
    <name type="scientific">Fervidicoccus fontis</name>
    <dbReference type="NCBI Taxonomy" id="683846"/>
    <lineage>
        <taxon>Archaea</taxon>
        <taxon>Thermoproteota</taxon>
        <taxon>Thermoprotei</taxon>
        <taxon>Fervidicoccales</taxon>
        <taxon>Fervidicoccaceae</taxon>
        <taxon>Fervidicoccus</taxon>
    </lineage>
</organism>
<evidence type="ECO:0000256" key="5">
    <source>
        <dbReference type="ARBA" id="ARBA00023274"/>
    </source>
</evidence>
<dbReference type="FunFam" id="4.10.910.10:FF:000002">
    <property type="entry name" value="40S ribosomal protein S18"/>
    <property type="match status" value="1"/>
</dbReference>
<dbReference type="InterPro" id="IPR019977">
    <property type="entry name" value="Ribosomal_uS13_archaeal"/>
</dbReference>
<comment type="subunit">
    <text evidence="6 7">Part of the 30S ribosomal subunit. Forms a loose heterodimer with protein S19. Forms two bridges to the 50S subunit in the 70S ribosome.</text>
</comment>
<keyword evidence="2 7" id="KW-0699">rRNA-binding</keyword>
<gene>
    <name evidence="7" type="primary">rps13</name>
    <name evidence="11" type="ORF">C0188_00030</name>
    <name evidence="9" type="ORF">ENO39_01200</name>
    <name evidence="10" type="ORF">IOK49_03125</name>
</gene>
<dbReference type="AlphaFoldDB" id="A0A2J6N3W7"/>
<keyword evidence="3 7" id="KW-0694">RNA-binding</keyword>
<protein>
    <recommendedName>
        <fullName evidence="7">Small ribosomal subunit protein uS13</fullName>
    </recommendedName>
</protein>
<dbReference type="HAMAP" id="MF_01315">
    <property type="entry name" value="Ribosomal_uS13"/>
    <property type="match status" value="1"/>
</dbReference>
<evidence type="ECO:0000256" key="8">
    <source>
        <dbReference type="RuleBase" id="RU003830"/>
    </source>
</evidence>
<reference evidence="10" key="3">
    <citation type="submission" date="2020-10" db="EMBL/GenBank/DDBJ databases">
        <title>Fervidococcus fontis strain 3639Fd - the first crenarchaeon capable of growth on lipids.</title>
        <authorList>
            <person name="Kochetkova T.V."/>
            <person name="Elcheninov A.G."/>
            <person name="Toschakov S.V."/>
            <person name="Kublanov I.V."/>
        </authorList>
    </citation>
    <scope>NUCLEOTIDE SEQUENCE</scope>
    <source>
        <strain evidence="10">3639Fd</strain>
    </source>
</reference>
<dbReference type="SUPFAM" id="SSF46946">
    <property type="entry name" value="S13-like H2TH domain"/>
    <property type="match status" value="1"/>
</dbReference>
<comment type="similarity">
    <text evidence="1 7 8">Belongs to the universal ribosomal protein uS13 family.</text>
</comment>
<dbReference type="InterPro" id="IPR010979">
    <property type="entry name" value="Ribosomal_uS13-like_H2TH"/>
</dbReference>
<dbReference type="NCBIfam" id="TIGR03629">
    <property type="entry name" value="uS13_arch"/>
    <property type="match status" value="1"/>
</dbReference>
<evidence type="ECO:0000256" key="4">
    <source>
        <dbReference type="ARBA" id="ARBA00022980"/>
    </source>
</evidence>
<dbReference type="GO" id="GO:0006412">
    <property type="term" value="P:translation"/>
    <property type="evidence" value="ECO:0007669"/>
    <property type="project" value="UniProtKB-UniRule"/>
</dbReference>
<dbReference type="EMBL" id="DSFH01000023">
    <property type="protein sequence ID" value="HEW63665.1"/>
    <property type="molecule type" value="Genomic_DNA"/>
</dbReference>
<proteinExistence type="inferred from homology"/>
<dbReference type="OMA" id="SYKGVRH"/>
<comment type="caution">
    <text evidence="11">The sequence shown here is derived from an EMBL/GenBank/DDBJ whole genome shotgun (WGS) entry which is preliminary data.</text>
</comment>
<keyword evidence="4 7" id="KW-0689">Ribosomal protein</keyword>
<evidence type="ECO:0000256" key="1">
    <source>
        <dbReference type="ARBA" id="ARBA00008080"/>
    </source>
</evidence>
<dbReference type="GO" id="GO:0003735">
    <property type="term" value="F:structural constituent of ribosome"/>
    <property type="evidence" value="ECO:0007669"/>
    <property type="project" value="InterPro"/>
</dbReference>
<dbReference type="Proteomes" id="UP000652307">
    <property type="component" value="Unassembled WGS sequence"/>
</dbReference>
<dbReference type="InterPro" id="IPR001892">
    <property type="entry name" value="Ribosomal_uS13"/>
</dbReference>
<evidence type="ECO:0000313" key="11">
    <source>
        <dbReference type="EMBL" id="PMB76048.1"/>
    </source>
</evidence>
<reference evidence="11 12" key="1">
    <citation type="submission" date="2018-01" db="EMBL/GenBank/DDBJ databases">
        <title>Metagenomic assembled genomes from two thermal pools in the Uzon Caldera, Kamchatka, Russia.</title>
        <authorList>
            <person name="Wilkins L."/>
            <person name="Ettinger C."/>
        </authorList>
    </citation>
    <scope>NUCLEOTIDE SEQUENCE [LARGE SCALE GENOMIC DNA]</scope>
    <source>
        <strain evidence="11">ZAV-06</strain>
    </source>
</reference>
<dbReference type="PANTHER" id="PTHR10871">
    <property type="entry name" value="30S RIBOSOMAL PROTEIN S13/40S RIBOSOMAL PROTEIN S18"/>
    <property type="match status" value="1"/>
</dbReference>
<evidence type="ECO:0000256" key="7">
    <source>
        <dbReference type="HAMAP-Rule" id="MF_01315"/>
    </source>
</evidence>
<evidence type="ECO:0000256" key="3">
    <source>
        <dbReference type="ARBA" id="ARBA00022884"/>
    </source>
</evidence>
<dbReference type="PIRSF" id="PIRSF002134">
    <property type="entry name" value="Ribosomal_S13"/>
    <property type="match status" value="1"/>
</dbReference>
<dbReference type="GO" id="GO:0005829">
    <property type="term" value="C:cytosol"/>
    <property type="evidence" value="ECO:0007669"/>
    <property type="project" value="TreeGrafter"/>
</dbReference>
<dbReference type="Proteomes" id="UP000237153">
    <property type="component" value="Unassembled WGS sequence"/>
</dbReference>
<dbReference type="FunFam" id="1.10.8.50:FF:000001">
    <property type="entry name" value="30S ribosomal protein S13"/>
    <property type="match status" value="1"/>
</dbReference>
<dbReference type="Gene3D" id="1.10.8.50">
    <property type="match status" value="1"/>
</dbReference>
<dbReference type="PANTHER" id="PTHR10871:SF3">
    <property type="entry name" value="SMALL RIBOSOMAL SUBUNIT PROTEIN US13"/>
    <property type="match status" value="1"/>
</dbReference>
<name>A0A2J6N3W7_9CREN</name>
<dbReference type="EMBL" id="PNIM01000001">
    <property type="protein sequence ID" value="PMB76048.1"/>
    <property type="molecule type" value="Genomic_DNA"/>
</dbReference>
<dbReference type="InterPro" id="IPR018269">
    <property type="entry name" value="Ribosomal_uS13_CS"/>
</dbReference>
<evidence type="ECO:0000313" key="9">
    <source>
        <dbReference type="EMBL" id="HEW63665.1"/>
    </source>
</evidence>
<dbReference type="GO" id="GO:0019843">
    <property type="term" value="F:rRNA binding"/>
    <property type="evidence" value="ECO:0007669"/>
    <property type="project" value="UniProtKB-UniRule"/>
</dbReference>
<comment type="function">
    <text evidence="7">Located at the top of the head of the 30S subunit, it contacts several helices of the 16S rRNA. In the 70S ribosome it contacts the 23S rRNA (bridge B1a) and protein L5 of the 50S subunit (bridge B1b), connecting the 2 subunits; these bridges are implicated in subunit movement.</text>
</comment>
<dbReference type="NCBIfam" id="NF003140">
    <property type="entry name" value="PRK04053.1"/>
    <property type="match status" value="1"/>
</dbReference>
<dbReference type="RefSeq" id="WP_014557606.1">
    <property type="nucleotide sequence ID" value="NZ_DSFH01000023.1"/>
</dbReference>
<dbReference type="InterPro" id="IPR027437">
    <property type="entry name" value="Rbsml_uS13_C"/>
</dbReference>
<dbReference type="PROSITE" id="PS50159">
    <property type="entry name" value="RIBOSOMAL_S13_2"/>
    <property type="match status" value="1"/>
</dbReference>
<sequence>MAEEAGQFRYIVRVAGTDLDGRKKLAYGLAGIKGIGYTTAVCLLRMLNIDPEKRTGFLSDEEISRIEKAISEISASNLLPKWMLNRRKDYETGDDIHLIGSELIFKVKQDIEREKKIKSWRGIRHSLGLKVRGQRTHTTGRLGVTVGVSKKKTAAKPQSSEQKS</sequence>
<evidence type="ECO:0000313" key="10">
    <source>
        <dbReference type="EMBL" id="MBE9391071.1"/>
    </source>
</evidence>
<evidence type="ECO:0000313" key="12">
    <source>
        <dbReference type="Proteomes" id="UP000237153"/>
    </source>
</evidence>
<dbReference type="EMBL" id="JADEZV010000002">
    <property type="protein sequence ID" value="MBE9391071.1"/>
    <property type="molecule type" value="Genomic_DNA"/>
</dbReference>
<accession>A0A2J6N3W7</accession>
<reference evidence="9" key="2">
    <citation type="journal article" date="2020" name="mSystems">
        <title>Genome- and Community-Level Interaction Insights into Carbon Utilization and Element Cycling Functions of Hydrothermarchaeota in Hydrothermal Sediment.</title>
        <authorList>
            <person name="Zhou Z."/>
            <person name="Liu Y."/>
            <person name="Xu W."/>
            <person name="Pan J."/>
            <person name="Luo Z.H."/>
            <person name="Li M."/>
        </authorList>
    </citation>
    <scope>NUCLEOTIDE SEQUENCE [LARGE SCALE GENOMIC DNA]</scope>
    <source>
        <strain evidence="9">SpSt-1261</strain>
    </source>
</reference>
<evidence type="ECO:0000256" key="6">
    <source>
        <dbReference type="ARBA" id="ARBA00063089"/>
    </source>
</evidence>